<dbReference type="RefSeq" id="WP_188663714.1">
    <property type="nucleotide sequence ID" value="NZ_BMHV01000010.1"/>
</dbReference>
<gene>
    <name evidence="1" type="ORF">GCM10011332_16280</name>
</gene>
<dbReference type="Gene3D" id="3.40.50.1820">
    <property type="entry name" value="alpha/beta hydrolase"/>
    <property type="match status" value="1"/>
</dbReference>
<organism evidence="1 2">
    <name type="scientific">Terasakiella brassicae</name>
    <dbReference type="NCBI Taxonomy" id="1634917"/>
    <lineage>
        <taxon>Bacteria</taxon>
        <taxon>Pseudomonadati</taxon>
        <taxon>Pseudomonadota</taxon>
        <taxon>Alphaproteobacteria</taxon>
        <taxon>Rhodospirillales</taxon>
        <taxon>Terasakiellaceae</taxon>
        <taxon>Terasakiella</taxon>
    </lineage>
</organism>
<keyword evidence="2" id="KW-1185">Reference proteome</keyword>
<sequence>MALLLVLFLGGCLNIHTDRAYDKAYELTRHSQWVSSYIETAHFTLKSYLSPQRSAPDLPLIVYIEGDGSAWIDVNRISPDPTPQEPFMLSVALQDTTFDAVYIARPCQYVINEGKGINCQYALWTDGRFNEVVIADMNEAIDKALKQKARRNVILVGGSGGATVAMLVAARRNDVKGIVSLAGLLNHKSWTRHHRITPLVQSLDTDPIYAQITTIPQIHVLGKSDAIIPNALTINEINKMKNIIRARILYRVEPDMDHDCCWGAYWGKYHQPILQSLTQTGTGS</sequence>
<accession>A0A917BY27</accession>
<dbReference type="AlphaFoldDB" id="A0A917BY27"/>
<comment type="caution">
    <text evidence="1">The sequence shown here is derived from an EMBL/GenBank/DDBJ whole genome shotgun (WGS) entry which is preliminary data.</text>
</comment>
<reference evidence="1" key="2">
    <citation type="submission" date="2020-09" db="EMBL/GenBank/DDBJ databases">
        <authorList>
            <person name="Sun Q."/>
            <person name="Zhou Y."/>
        </authorList>
    </citation>
    <scope>NUCLEOTIDE SEQUENCE</scope>
    <source>
        <strain evidence="1">CGMCC 1.15254</strain>
    </source>
</reference>
<dbReference type="EMBL" id="BMHV01000010">
    <property type="protein sequence ID" value="GGF63113.1"/>
    <property type="molecule type" value="Genomic_DNA"/>
</dbReference>
<evidence type="ECO:0000313" key="1">
    <source>
        <dbReference type="EMBL" id="GGF63113.1"/>
    </source>
</evidence>
<name>A0A917BY27_9PROT</name>
<proteinExistence type="predicted"/>
<protein>
    <recommendedName>
        <fullName evidence="3">Alpha/beta hydrolase</fullName>
    </recommendedName>
</protein>
<dbReference type="SUPFAM" id="SSF53474">
    <property type="entry name" value="alpha/beta-Hydrolases"/>
    <property type="match status" value="1"/>
</dbReference>
<evidence type="ECO:0000313" key="2">
    <source>
        <dbReference type="Proteomes" id="UP000632498"/>
    </source>
</evidence>
<dbReference type="InterPro" id="IPR029058">
    <property type="entry name" value="AB_hydrolase_fold"/>
</dbReference>
<reference evidence="1" key="1">
    <citation type="journal article" date="2014" name="Int. J. Syst. Evol. Microbiol.">
        <title>Complete genome sequence of Corynebacterium casei LMG S-19264T (=DSM 44701T), isolated from a smear-ripened cheese.</title>
        <authorList>
            <consortium name="US DOE Joint Genome Institute (JGI-PGF)"/>
            <person name="Walter F."/>
            <person name="Albersmeier A."/>
            <person name="Kalinowski J."/>
            <person name="Ruckert C."/>
        </authorList>
    </citation>
    <scope>NUCLEOTIDE SEQUENCE</scope>
    <source>
        <strain evidence="1">CGMCC 1.15254</strain>
    </source>
</reference>
<evidence type="ECO:0008006" key="3">
    <source>
        <dbReference type="Google" id="ProtNLM"/>
    </source>
</evidence>
<dbReference type="Proteomes" id="UP000632498">
    <property type="component" value="Unassembled WGS sequence"/>
</dbReference>